<dbReference type="SUPFAM" id="SSF55781">
    <property type="entry name" value="GAF domain-like"/>
    <property type="match status" value="1"/>
</dbReference>
<dbReference type="SMART" id="SM00065">
    <property type="entry name" value="GAF"/>
    <property type="match status" value="1"/>
</dbReference>
<dbReference type="CDD" id="cd01949">
    <property type="entry name" value="GGDEF"/>
    <property type="match status" value="1"/>
</dbReference>
<dbReference type="Pfam" id="PF00990">
    <property type="entry name" value="GGDEF"/>
    <property type="match status" value="1"/>
</dbReference>
<evidence type="ECO:0000259" key="2">
    <source>
        <dbReference type="PROSITE" id="PS50887"/>
    </source>
</evidence>
<feature type="domain" description="GGDEF" evidence="2">
    <location>
        <begin position="425"/>
        <end position="564"/>
    </location>
</feature>
<dbReference type="PROSITE" id="PS50887">
    <property type="entry name" value="GGDEF"/>
    <property type="match status" value="1"/>
</dbReference>
<dbReference type="Proteomes" id="UP000298347">
    <property type="component" value="Unassembled WGS sequence"/>
</dbReference>
<dbReference type="InterPro" id="IPR003018">
    <property type="entry name" value="GAF"/>
</dbReference>
<evidence type="ECO:0000313" key="4">
    <source>
        <dbReference type="Proteomes" id="UP000298347"/>
    </source>
</evidence>
<evidence type="ECO:0000313" key="3">
    <source>
        <dbReference type="EMBL" id="TGA99481.1"/>
    </source>
</evidence>
<dbReference type="Gene3D" id="3.30.450.40">
    <property type="match status" value="1"/>
</dbReference>
<dbReference type="GO" id="GO:0052621">
    <property type="term" value="F:diguanylate cyclase activity"/>
    <property type="evidence" value="ECO:0007669"/>
    <property type="project" value="TreeGrafter"/>
</dbReference>
<organism evidence="3 4">
    <name type="scientific">Sporolactobacillus shoreae</name>
    <dbReference type="NCBI Taxonomy" id="1465501"/>
    <lineage>
        <taxon>Bacteria</taxon>
        <taxon>Bacillati</taxon>
        <taxon>Bacillota</taxon>
        <taxon>Bacilli</taxon>
        <taxon>Bacillales</taxon>
        <taxon>Sporolactobacillaceae</taxon>
        <taxon>Sporolactobacillus</taxon>
    </lineage>
</organism>
<dbReference type="NCBIfam" id="TIGR00254">
    <property type="entry name" value="GGDEF"/>
    <property type="match status" value="1"/>
</dbReference>
<keyword evidence="1" id="KW-0472">Membrane</keyword>
<feature type="transmembrane region" description="Helical" evidence="1">
    <location>
        <begin position="207"/>
        <end position="226"/>
    </location>
</feature>
<feature type="transmembrane region" description="Helical" evidence="1">
    <location>
        <begin position="104"/>
        <end position="125"/>
    </location>
</feature>
<keyword evidence="1" id="KW-0812">Transmembrane</keyword>
<dbReference type="Gene3D" id="3.30.70.270">
    <property type="match status" value="1"/>
</dbReference>
<feature type="transmembrane region" description="Helical" evidence="1">
    <location>
        <begin position="137"/>
        <end position="159"/>
    </location>
</feature>
<dbReference type="GO" id="GO:0005886">
    <property type="term" value="C:plasma membrane"/>
    <property type="evidence" value="ECO:0007669"/>
    <property type="project" value="TreeGrafter"/>
</dbReference>
<dbReference type="SUPFAM" id="SSF55073">
    <property type="entry name" value="Nucleotide cyclase"/>
    <property type="match status" value="1"/>
</dbReference>
<dbReference type="OrthoDB" id="9759607at2"/>
<dbReference type="GO" id="GO:1902201">
    <property type="term" value="P:negative regulation of bacterial-type flagellum-dependent cell motility"/>
    <property type="evidence" value="ECO:0007669"/>
    <property type="project" value="TreeGrafter"/>
</dbReference>
<dbReference type="InterPro" id="IPR000160">
    <property type="entry name" value="GGDEF_dom"/>
</dbReference>
<dbReference type="AlphaFoldDB" id="A0A4Z0GRK4"/>
<feature type="transmembrane region" description="Helical" evidence="1">
    <location>
        <begin position="7"/>
        <end position="27"/>
    </location>
</feature>
<keyword evidence="1" id="KW-1133">Transmembrane helix</keyword>
<dbReference type="GO" id="GO:0043709">
    <property type="term" value="P:cell adhesion involved in single-species biofilm formation"/>
    <property type="evidence" value="ECO:0007669"/>
    <property type="project" value="TreeGrafter"/>
</dbReference>
<reference evidence="3 4" key="1">
    <citation type="journal article" date="2015" name="Int. J. Syst. Evol. Microbiol.">
        <title>Sporolactobacillus shoreae sp. nov. and Sporolactobacillus spathodeae sp. nov., two spore-forming lactic acid bacteria isolated from tree barks in Thailand.</title>
        <authorList>
            <person name="Thamacharoensuk T."/>
            <person name="Kitahara M."/>
            <person name="Ohkuma M."/>
            <person name="Thongchul N."/>
            <person name="Tanasupawat S."/>
        </authorList>
    </citation>
    <scope>NUCLEOTIDE SEQUENCE [LARGE SCALE GENOMIC DNA]</scope>
    <source>
        <strain evidence="3 4">BK92</strain>
    </source>
</reference>
<accession>A0A4Z0GRK4</accession>
<gene>
    <name evidence="3" type="ORF">E4665_03920</name>
</gene>
<dbReference type="SMART" id="SM00267">
    <property type="entry name" value="GGDEF"/>
    <property type="match status" value="1"/>
</dbReference>
<dbReference type="PANTHER" id="PTHR45138">
    <property type="entry name" value="REGULATORY COMPONENTS OF SENSORY TRANSDUCTION SYSTEM"/>
    <property type="match status" value="1"/>
</dbReference>
<dbReference type="InterPro" id="IPR029016">
    <property type="entry name" value="GAF-like_dom_sf"/>
</dbReference>
<feature type="transmembrane region" description="Helical" evidence="1">
    <location>
        <begin position="65"/>
        <end position="92"/>
    </location>
</feature>
<dbReference type="PANTHER" id="PTHR45138:SF9">
    <property type="entry name" value="DIGUANYLATE CYCLASE DGCM-RELATED"/>
    <property type="match status" value="1"/>
</dbReference>
<sequence>MSKAKKRAVWFAWAVITAVSLPLLYLVDPPRNDSLSSIIIVSTVFLITALFSFRVQGTDIIVLQGIGLSAFLIFGLFVEAIMTQFGILVYLMSQRLSKNDLYRIPVNSIMFFGVSVSAAGAYYGLGGQTENIAHVLLSFNLIPVIGFYVAAYLANEIIIYSYRKWLLRVQENNKWFDKDMIWEAFVTLLMMPLGISFYLMYSSMGLAGMFIIAIPMVALSIIIRLINISQDLVRFLQSVNHLGQKLTEELSVDHVMDLLFSKIPGMLSADYIYIISYRFPEKPKILRLFRKQESENFVPFQQEADVSLDVYRQGKALIGTRNQDMYPFLYALSDGHAKSFLSVPMMYHGQVIGVLTVASHLSKAYTKTARIGVEIIGDFLAIALENARTFEIRKKESEQDPLTDLFNYRYLMNVLDRMYNDLTLSTFSVIMMDIDDFKTINDTHGHQNGNAVLIGVANRLRSTVGEKGIIARYGGEEFTVVLPGIDRNICFAMAESIRQAVATDPFMIYIEDEHRYRQIHVTISIGISTARADASGPAELINNADHAMYVGAKRKGKNRVARYV</sequence>
<dbReference type="InterPro" id="IPR050469">
    <property type="entry name" value="Diguanylate_Cyclase"/>
</dbReference>
<dbReference type="FunFam" id="3.30.70.270:FF:000001">
    <property type="entry name" value="Diguanylate cyclase domain protein"/>
    <property type="match status" value="1"/>
</dbReference>
<evidence type="ECO:0000256" key="1">
    <source>
        <dbReference type="SAM" id="Phobius"/>
    </source>
</evidence>
<protein>
    <submittedName>
        <fullName evidence="3">GGDEF domain-containing protein</fullName>
    </submittedName>
</protein>
<name>A0A4Z0GRK4_9BACL</name>
<proteinExistence type="predicted"/>
<feature type="transmembrane region" description="Helical" evidence="1">
    <location>
        <begin position="34"/>
        <end position="53"/>
    </location>
</feature>
<comment type="caution">
    <text evidence="3">The sequence shown here is derived from an EMBL/GenBank/DDBJ whole genome shotgun (WGS) entry which is preliminary data.</text>
</comment>
<keyword evidence="4" id="KW-1185">Reference proteome</keyword>
<dbReference type="InterPro" id="IPR029787">
    <property type="entry name" value="Nucleotide_cyclase"/>
</dbReference>
<dbReference type="InterPro" id="IPR043128">
    <property type="entry name" value="Rev_trsase/Diguanyl_cyclase"/>
</dbReference>
<feature type="transmembrane region" description="Helical" evidence="1">
    <location>
        <begin position="180"/>
        <end position="201"/>
    </location>
</feature>
<dbReference type="EMBL" id="SRJD01000003">
    <property type="protein sequence ID" value="TGA99481.1"/>
    <property type="molecule type" value="Genomic_DNA"/>
</dbReference>
<dbReference type="Pfam" id="PF13185">
    <property type="entry name" value="GAF_2"/>
    <property type="match status" value="1"/>
</dbReference>